<accession>A0A081BKJ2</accession>
<organism evidence="1 2">
    <name type="scientific">Secundilactobacillus oryzae JCM 18671</name>
    <dbReference type="NCBI Taxonomy" id="1291743"/>
    <lineage>
        <taxon>Bacteria</taxon>
        <taxon>Bacillati</taxon>
        <taxon>Bacillota</taxon>
        <taxon>Bacilli</taxon>
        <taxon>Lactobacillales</taxon>
        <taxon>Lactobacillaceae</taxon>
        <taxon>Secundilactobacillus</taxon>
    </lineage>
</organism>
<comment type="caution">
    <text evidence="1">The sequence shown here is derived from an EMBL/GenBank/DDBJ whole genome shotgun (WGS) entry which is preliminary data.</text>
</comment>
<gene>
    <name evidence="1" type="ORF">LOSG293_380020</name>
</gene>
<dbReference type="Proteomes" id="UP000028700">
    <property type="component" value="Unassembled WGS sequence"/>
</dbReference>
<evidence type="ECO:0000313" key="1">
    <source>
        <dbReference type="EMBL" id="GAK48560.1"/>
    </source>
</evidence>
<keyword evidence="2" id="KW-1185">Reference proteome</keyword>
<dbReference type="InterPro" id="IPR012337">
    <property type="entry name" value="RNaseH-like_sf"/>
</dbReference>
<name>A0A081BKJ2_9LACO</name>
<sequence length="69" mass="8078">MLMPAAERASNERFNRNLHYFYPKGTCFEHISAQDLTTLLLQINQRPLKVLNWQTPCQVMLTNLSKNLD</sequence>
<evidence type="ECO:0000313" key="2">
    <source>
        <dbReference type="Proteomes" id="UP000028700"/>
    </source>
</evidence>
<dbReference type="SUPFAM" id="SSF53098">
    <property type="entry name" value="Ribonuclease H-like"/>
    <property type="match status" value="1"/>
</dbReference>
<dbReference type="AlphaFoldDB" id="A0A081BKJ2"/>
<proteinExistence type="predicted"/>
<dbReference type="eggNOG" id="COG2826">
    <property type="taxonomic scope" value="Bacteria"/>
</dbReference>
<reference evidence="1" key="1">
    <citation type="journal article" date="2014" name="Genome Announc.">
        <title>Draft Genome Sequence of Lactobacillus oryzae Strain SG293T.</title>
        <authorList>
            <person name="Tanizawa Y."/>
            <person name="Fujisawa T."/>
            <person name="Mochizuki T."/>
            <person name="Kaminuma E."/>
            <person name="Nakamura Y."/>
            <person name="Tohno M."/>
        </authorList>
    </citation>
    <scope>NUCLEOTIDE SEQUENCE [LARGE SCALE GENOMIC DNA]</scope>
    <source>
        <strain evidence="1">SG293</strain>
    </source>
</reference>
<dbReference type="EMBL" id="BBJM01000038">
    <property type="protein sequence ID" value="GAK48560.1"/>
    <property type="molecule type" value="Genomic_DNA"/>
</dbReference>
<dbReference type="STRING" id="1291743.LOSG293_380020"/>
<protein>
    <submittedName>
        <fullName evidence="1">Transposase</fullName>
    </submittedName>
</protein>